<reference evidence="8" key="1">
    <citation type="submission" date="2021-09" db="EMBL/GenBank/DDBJ databases">
        <authorList>
            <person name="Wu T."/>
            <person name="Guo S.Z."/>
        </authorList>
    </citation>
    <scope>NUCLEOTIDE SEQUENCE</scope>
    <source>
        <strain evidence="8">RSS-23</strain>
    </source>
</reference>
<gene>
    <name evidence="8" type="primary">deoC</name>
    <name evidence="8" type="ORF">K7B09_12360</name>
</gene>
<keyword evidence="4 8" id="KW-0456">Lyase</keyword>
<dbReference type="SUPFAM" id="SSF51569">
    <property type="entry name" value="Aldolase"/>
    <property type="match status" value="1"/>
</dbReference>
<protein>
    <recommendedName>
        <fullName evidence="3 7">Deoxyribose-phosphate aldolase</fullName>
        <ecNumber evidence="3 7">4.1.2.4</ecNumber>
    </recommendedName>
</protein>
<evidence type="ECO:0000313" key="9">
    <source>
        <dbReference type="Proteomes" id="UP001430290"/>
    </source>
</evidence>
<comment type="similarity">
    <text evidence="2">Belongs to the DeoC/FbaB aldolase family. DeoC type 2 subfamily.</text>
</comment>
<dbReference type="PANTHER" id="PTHR10889:SF3">
    <property type="entry name" value="DEOXYRIBOSE-PHOSPHATE ALDOLASE"/>
    <property type="match status" value="1"/>
</dbReference>
<evidence type="ECO:0000256" key="3">
    <source>
        <dbReference type="ARBA" id="ARBA00012515"/>
    </source>
</evidence>
<evidence type="ECO:0000256" key="5">
    <source>
        <dbReference type="ARBA" id="ARBA00023270"/>
    </source>
</evidence>
<dbReference type="PIRSF" id="PIRSF001357">
    <property type="entry name" value="DeoC"/>
    <property type="match status" value="1"/>
</dbReference>
<dbReference type="Pfam" id="PF01791">
    <property type="entry name" value="DeoC"/>
    <property type="match status" value="1"/>
</dbReference>
<dbReference type="Gene3D" id="3.20.20.70">
    <property type="entry name" value="Aldolase class I"/>
    <property type="match status" value="1"/>
</dbReference>
<keyword evidence="5" id="KW-0704">Schiff base</keyword>
<comment type="pathway">
    <text evidence="1">Carbohydrate degradation; 2-deoxy-D-ribose 1-phosphate degradation; D-glyceraldehyde 3-phosphate and acetaldehyde from 2-deoxy-alpha-D-ribose 1-phosphate: step 2/2.</text>
</comment>
<accession>A0ABS7TGX2</accession>
<organism evidence="8 9">
    <name type="scientific">Thermomonas beijingensis</name>
    <dbReference type="NCBI Taxonomy" id="2872701"/>
    <lineage>
        <taxon>Bacteria</taxon>
        <taxon>Pseudomonadati</taxon>
        <taxon>Pseudomonadota</taxon>
        <taxon>Gammaproteobacteria</taxon>
        <taxon>Lysobacterales</taxon>
        <taxon>Lysobacteraceae</taxon>
        <taxon>Thermomonas</taxon>
    </lineage>
</organism>
<comment type="caution">
    <text evidence="8">The sequence shown here is derived from an EMBL/GenBank/DDBJ whole genome shotgun (WGS) entry which is preliminary data.</text>
</comment>
<dbReference type="InterPro" id="IPR002915">
    <property type="entry name" value="DeoC/FbaB/LacD_aldolase"/>
</dbReference>
<sequence length="243" mass="25137">MPQSLLASRLLALLDLTSLGEDDSPIRIRALCASACTPYGQPAAVCVYPEHVTSAREALAGTPIKIASVVNFPEGGDDPQRVHRETRRAVAAGADEIDMVLAWRALRAGDAARAKAGVEACRQACGTGITLKLILETGELASPALIRDASAIGLDAGVDFLKTSTGKVPVNATLPAATLMLDAIAERGGQCGLKVAGGIRTLGEAQQYLALVDAKLGSAWAAPMRFRIGASALFDAIVAELGH</sequence>
<dbReference type="EC" id="4.1.2.4" evidence="3 7"/>
<dbReference type="NCBIfam" id="TIGR00126">
    <property type="entry name" value="deoC"/>
    <property type="match status" value="1"/>
</dbReference>
<comment type="catalytic activity">
    <reaction evidence="6">
        <text>2-deoxy-D-ribose 5-phosphate = D-glyceraldehyde 3-phosphate + acetaldehyde</text>
        <dbReference type="Rhea" id="RHEA:12821"/>
        <dbReference type="ChEBI" id="CHEBI:15343"/>
        <dbReference type="ChEBI" id="CHEBI:59776"/>
        <dbReference type="ChEBI" id="CHEBI:62877"/>
        <dbReference type="EC" id="4.1.2.4"/>
    </reaction>
</comment>
<evidence type="ECO:0000256" key="6">
    <source>
        <dbReference type="ARBA" id="ARBA00048791"/>
    </source>
</evidence>
<evidence type="ECO:0000256" key="4">
    <source>
        <dbReference type="ARBA" id="ARBA00023239"/>
    </source>
</evidence>
<keyword evidence="9" id="KW-1185">Reference proteome</keyword>
<dbReference type="InterPro" id="IPR011343">
    <property type="entry name" value="DeoC"/>
</dbReference>
<evidence type="ECO:0000256" key="7">
    <source>
        <dbReference type="NCBIfam" id="TIGR00126"/>
    </source>
</evidence>
<proteinExistence type="inferred from homology"/>
<dbReference type="GO" id="GO:0004139">
    <property type="term" value="F:deoxyribose-phosphate aldolase activity"/>
    <property type="evidence" value="ECO:0007669"/>
    <property type="project" value="UniProtKB-EC"/>
</dbReference>
<dbReference type="Proteomes" id="UP001430290">
    <property type="component" value="Unassembled WGS sequence"/>
</dbReference>
<name>A0ABS7TGX2_9GAMM</name>
<evidence type="ECO:0000256" key="1">
    <source>
        <dbReference type="ARBA" id="ARBA00004816"/>
    </source>
</evidence>
<dbReference type="InterPro" id="IPR013785">
    <property type="entry name" value="Aldolase_TIM"/>
</dbReference>
<dbReference type="SMART" id="SM01133">
    <property type="entry name" value="DeoC"/>
    <property type="match status" value="1"/>
</dbReference>
<dbReference type="PANTHER" id="PTHR10889">
    <property type="entry name" value="DEOXYRIBOSE-PHOSPHATE ALDOLASE"/>
    <property type="match status" value="1"/>
</dbReference>
<dbReference type="RefSeq" id="WP_223629784.1">
    <property type="nucleotide sequence ID" value="NZ_JAIQDJ010000011.1"/>
</dbReference>
<evidence type="ECO:0000256" key="2">
    <source>
        <dbReference type="ARBA" id="ARBA00009473"/>
    </source>
</evidence>
<evidence type="ECO:0000313" key="8">
    <source>
        <dbReference type="EMBL" id="MBZ4187115.1"/>
    </source>
</evidence>
<dbReference type="EMBL" id="JAIQDJ010000011">
    <property type="protein sequence ID" value="MBZ4187115.1"/>
    <property type="molecule type" value="Genomic_DNA"/>
</dbReference>